<feature type="region of interest" description="Disordered" evidence="2">
    <location>
        <begin position="738"/>
        <end position="761"/>
    </location>
</feature>
<dbReference type="GeneID" id="90075034"/>
<keyword evidence="4" id="KW-1185">Reference proteome</keyword>
<feature type="compositionally biased region" description="Polar residues" evidence="2">
    <location>
        <begin position="942"/>
        <end position="954"/>
    </location>
</feature>
<dbReference type="Gene3D" id="3.40.50.12360">
    <property type="match status" value="1"/>
</dbReference>
<dbReference type="EMBL" id="BTFZ01000011">
    <property type="protein sequence ID" value="GMM37059.1"/>
    <property type="molecule type" value="Genomic_DNA"/>
</dbReference>
<organism evidence="3 4">
    <name type="scientific">Saccharomycopsis crataegensis</name>
    <dbReference type="NCBI Taxonomy" id="43959"/>
    <lineage>
        <taxon>Eukaryota</taxon>
        <taxon>Fungi</taxon>
        <taxon>Dikarya</taxon>
        <taxon>Ascomycota</taxon>
        <taxon>Saccharomycotina</taxon>
        <taxon>Saccharomycetes</taxon>
        <taxon>Saccharomycopsidaceae</taxon>
        <taxon>Saccharomycopsis</taxon>
    </lineage>
</organism>
<dbReference type="InterPro" id="IPR038609">
    <property type="entry name" value="HDA1_su2/3_sf"/>
</dbReference>
<sequence length="982" mass="112913">MNLSNIVHNSRRSDNTYCLPAPLTSFQSDINELLVRLHSKHLLDQYGLEVTEGKKENKENTPQQSPNIQKLNDSELLSMLYTNLNLASNNPYLLVNHYIPKNMLLMNTKDSLTNVSGKFRLLDQIISKYETMNTKTTKKYNVLVLSNNSKEFDFIESLLIGRFVNYKRYSGPKLFEAKSEETVTPFNESPAKITPSSNLGTGKRQISSKDDPYLTKRLRRKHRRIMKYVKSNNREYCLTLHLITVSQLKFQFFSSEDPGTNFDFLDLNNSIAFDYIISFNNYLNLDHYHLKKMRAGYIDAKTSKYQAYSEPLPILYMLASGSIEHATIITLNWLLKNGVIKNIYKKKYIDERTTKYDLDTQDKQLLLLVLSLYLINRVNFNQPSSMEISSDSWFTLSEWLSDPSSGAQLSKLVIPPLNFPGNFDDFMNRFKSNYLESNSTGKIASPISDSLRKAIESFNLKSYNFKLSSDLKITSELIGRNQQIFSSYPQLNEQFGETTKENLIAEKQFGDSTLVDLEQSGQPAKRLKVESNRSSSKYVPIASVSALLSFDTSIPESALKNLECLATESAKFDASTRLHFYPALDKFPVDFETYNRNITSIIKNRSDSLTDLLKTFSAKTLFENEIGQFLQVRIEKNNWVSKAVFTKQLELRKEITKEEKYHERLLSEYQKFKSAEKFAIFKNQEFVKAMKGEVRDISKIYEIMGSEKLDGKESELLLQIDKEIEDSKKEKTHVENFNAKGKEEEMEKEKEPKEGDNKSEITSKIEQTISSKVQNPEEGQETQWIRYFPTISTGISYSVLEEQSRLIDQLSFEITNFESQSVEANSKIDKARAEYQNKSTSVSYQLETLGKLKARISTIEEILKRKDTIKEMKTRALEFSIGDDKDIVPNFNSNEIPASNGLKKTDDNHNMVLINEDKFNAIKYKNLVRQKNFMENYSTIMRQQSKNSRNITPVSSNNSTSNKDSSGGVSGRRRNGKRRGRG</sequence>
<proteinExistence type="predicted"/>
<dbReference type="RefSeq" id="XP_064854055.1">
    <property type="nucleotide sequence ID" value="XM_064997983.1"/>
</dbReference>
<feature type="coiled-coil region" evidence="1">
    <location>
        <begin position="800"/>
        <end position="834"/>
    </location>
</feature>
<feature type="region of interest" description="Disordered" evidence="2">
    <location>
        <begin position="942"/>
        <end position="982"/>
    </location>
</feature>
<dbReference type="Proteomes" id="UP001360560">
    <property type="component" value="Unassembled WGS sequence"/>
</dbReference>
<feature type="region of interest" description="Disordered" evidence="2">
    <location>
        <begin position="186"/>
        <end position="206"/>
    </location>
</feature>
<feature type="compositionally biased region" description="Low complexity" evidence="2">
    <location>
        <begin position="955"/>
        <end position="967"/>
    </location>
</feature>
<feature type="compositionally biased region" description="Basic residues" evidence="2">
    <location>
        <begin position="971"/>
        <end position="982"/>
    </location>
</feature>
<gene>
    <name evidence="3" type="ORF">DASC09_043840</name>
</gene>
<dbReference type="AlphaFoldDB" id="A0AAV5QQN2"/>
<dbReference type="InterPro" id="IPR021006">
    <property type="entry name" value="Hda2/3"/>
</dbReference>
<keyword evidence="1" id="KW-0175">Coiled coil</keyword>
<reference evidence="3 4" key="1">
    <citation type="journal article" date="2023" name="Elife">
        <title>Identification of key yeast species and microbe-microbe interactions impacting larval growth of Drosophila in the wild.</title>
        <authorList>
            <person name="Mure A."/>
            <person name="Sugiura Y."/>
            <person name="Maeda R."/>
            <person name="Honda K."/>
            <person name="Sakurai N."/>
            <person name="Takahashi Y."/>
            <person name="Watada M."/>
            <person name="Katoh T."/>
            <person name="Gotoh A."/>
            <person name="Gotoh Y."/>
            <person name="Taniguchi I."/>
            <person name="Nakamura K."/>
            <person name="Hayashi T."/>
            <person name="Katayama T."/>
            <person name="Uemura T."/>
            <person name="Hattori Y."/>
        </authorList>
    </citation>
    <scope>NUCLEOTIDE SEQUENCE [LARGE SCALE GENOMIC DNA]</scope>
    <source>
        <strain evidence="3 4">SC-9</strain>
    </source>
</reference>
<evidence type="ECO:0000313" key="4">
    <source>
        <dbReference type="Proteomes" id="UP001360560"/>
    </source>
</evidence>
<comment type="caution">
    <text evidence="3">The sequence shown here is derived from an EMBL/GenBank/DDBJ whole genome shotgun (WGS) entry which is preliminary data.</text>
</comment>
<dbReference type="Pfam" id="PF11496">
    <property type="entry name" value="HDA2-3"/>
    <property type="match status" value="1"/>
</dbReference>
<evidence type="ECO:0000256" key="1">
    <source>
        <dbReference type="SAM" id="Coils"/>
    </source>
</evidence>
<evidence type="ECO:0000256" key="2">
    <source>
        <dbReference type="SAM" id="MobiDB-lite"/>
    </source>
</evidence>
<dbReference type="GO" id="GO:0070823">
    <property type="term" value="C:HDA1 complex"/>
    <property type="evidence" value="ECO:0007669"/>
    <property type="project" value="InterPro"/>
</dbReference>
<evidence type="ECO:0000313" key="3">
    <source>
        <dbReference type="EMBL" id="GMM37059.1"/>
    </source>
</evidence>
<protein>
    <submittedName>
        <fullName evidence="3">Hda2 protein</fullName>
    </submittedName>
</protein>
<name>A0AAV5QQN2_9ASCO</name>
<accession>A0AAV5QQN2</accession>